<organism evidence="2 3">
    <name type="scientific">Duganella lactea</name>
    <dbReference type="NCBI Taxonomy" id="2692173"/>
    <lineage>
        <taxon>Bacteria</taxon>
        <taxon>Pseudomonadati</taxon>
        <taxon>Pseudomonadota</taxon>
        <taxon>Betaproteobacteria</taxon>
        <taxon>Burkholderiales</taxon>
        <taxon>Oxalobacteraceae</taxon>
        <taxon>Telluria group</taxon>
        <taxon>Duganella</taxon>
    </lineage>
</organism>
<dbReference type="Proteomes" id="UP000449678">
    <property type="component" value="Unassembled WGS sequence"/>
</dbReference>
<dbReference type="EMBL" id="WWCO01000002">
    <property type="protein sequence ID" value="MYM33377.1"/>
    <property type="molecule type" value="Genomic_DNA"/>
</dbReference>
<keyword evidence="3" id="KW-1185">Reference proteome</keyword>
<proteinExistence type="predicted"/>
<evidence type="ECO:0008006" key="4">
    <source>
        <dbReference type="Google" id="ProtNLM"/>
    </source>
</evidence>
<comment type="caution">
    <text evidence="2">The sequence shown here is derived from an EMBL/GenBank/DDBJ whole genome shotgun (WGS) entry which is preliminary data.</text>
</comment>
<protein>
    <recommendedName>
        <fullName evidence="4">DUF3619 family protein</fullName>
    </recommendedName>
</protein>
<evidence type="ECO:0000313" key="3">
    <source>
        <dbReference type="Proteomes" id="UP000449678"/>
    </source>
</evidence>
<name>A0ABW9V6W5_9BURK</name>
<feature type="compositionally biased region" description="Pro residues" evidence="1">
    <location>
        <begin position="107"/>
        <end position="128"/>
    </location>
</feature>
<gene>
    <name evidence="2" type="ORF">GTP38_03350</name>
</gene>
<feature type="compositionally biased region" description="Low complexity" evidence="1">
    <location>
        <begin position="160"/>
        <end position="174"/>
    </location>
</feature>
<reference evidence="2 3" key="1">
    <citation type="submission" date="2019-12" db="EMBL/GenBank/DDBJ databases">
        <title>Novel species isolated from a subtropical stream in China.</title>
        <authorList>
            <person name="Lu H."/>
        </authorList>
    </citation>
    <scope>NUCLEOTIDE SEQUENCE [LARGE SCALE GENOMIC DNA]</scope>
    <source>
        <strain evidence="2 3">FT94W</strain>
    </source>
</reference>
<feature type="region of interest" description="Disordered" evidence="1">
    <location>
        <begin position="103"/>
        <end position="174"/>
    </location>
</feature>
<accession>A0ABW9V6W5</accession>
<dbReference type="RefSeq" id="WP_160988773.1">
    <property type="nucleotide sequence ID" value="NZ_WWCO01000002.1"/>
</dbReference>
<sequence length="278" mass="29216">MTSSDQKTHDDELDDFLAGRDALSRQLAALPQPESPKQVDDAVMAAIEARVAQEQAAQAAQLTPVAPRRTAAANMARWRAPAALAASMVCALLLTLEWQRGDDAAPAPAPAAEPPQTAPAPPPPPPAKQPTLAQAPASTQPAVRPRPAAKHKAPVQAESPVIATPAPAPANAPMADHRSLVDLPFIAQDVAAPPAPPAPAPALMPAPAPITVTGYARRAEPAVPVTDDARAAEWLNVISEMLKAGLRRDALQEWRKFHQAYPNYPVPDDIARQIAAID</sequence>
<evidence type="ECO:0000313" key="2">
    <source>
        <dbReference type="EMBL" id="MYM33377.1"/>
    </source>
</evidence>
<evidence type="ECO:0000256" key="1">
    <source>
        <dbReference type="SAM" id="MobiDB-lite"/>
    </source>
</evidence>